<dbReference type="PANTHER" id="PTHR13284:SF4">
    <property type="entry name" value="C2H2-TYPE DOMAIN-CONTAINING PROTEIN"/>
    <property type="match status" value="1"/>
</dbReference>
<feature type="region of interest" description="Disordered" evidence="1">
    <location>
        <begin position="634"/>
        <end position="697"/>
    </location>
</feature>
<name>A0AAW1P081_9CHLO</name>
<dbReference type="GO" id="GO:1990904">
    <property type="term" value="C:ribonucleoprotein complex"/>
    <property type="evidence" value="ECO:0007669"/>
    <property type="project" value="TreeGrafter"/>
</dbReference>
<feature type="compositionally biased region" description="Low complexity" evidence="1">
    <location>
        <begin position="634"/>
        <end position="644"/>
    </location>
</feature>
<feature type="compositionally biased region" description="Gly residues" evidence="1">
    <location>
        <begin position="1050"/>
        <end position="1063"/>
    </location>
</feature>
<feature type="region of interest" description="Disordered" evidence="1">
    <location>
        <begin position="268"/>
        <end position="324"/>
    </location>
</feature>
<dbReference type="GO" id="GO:0005739">
    <property type="term" value="C:mitochondrion"/>
    <property type="evidence" value="ECO:0007669"/>
    <property type="project" value="TreeGrafter"/>
</dbReference>
<evidence type="ECO:0000256" key="1">
    <source>
        <dbReference type="SAM" id="MobiDB-lite"/>
    </source>
</evidence>
<dbReference type="GO" id="GO:0035368">
    <property type="term" value="F:selenocysteine insertion sequence binding"/>
    <property type="evidence" value="ECO:0007669"/>
    <property type="project" value="InterPro"/>
</dbReference>
<sequence length="1105" mass="117180">MLRSLDVESSLIRQQARIQQENKEDAPRAGASFGPNQGSGNAPGLKRNAAAPEGRHKAPSSEQTAWQRSQAVAEAQKSRVDALTGNLSTEQPGAPRAAALTLGDVMQIKRTRPPVERPAAPVRFSQHQLRQVRGLLKAHPTKEALAAAIKKRMASGRGSKKLSRLKRIILQERLEKAAVQAAAHASSLRAAHAKLGEGQAVVLQQLQAAEAALKEEAATGQGASPATVMQTQVLQLALAEADQKLQAAGMAVEEAEALARDKAAQRARLVPASMPGEQADSDSESDEPDFSIESAAAVSPQKARAASNVPAAGERPAPSTARGEQQLWLHDPSSPLDPPSSPDVGGLDNFEDVLATWLHASHEQHPGSLSRVELGASWAADADQDAALEAGAAARALSAALPTMIVDESSAAEPEDDSSGSDGDLSPEGWNNVLAAWMEASGLTQAYSSPLEASVPSVRVDSSLPSSSQPTFTSEFPTISQPSPTVSSDLEGRSPPTILDPLYSLLNQPMTQPSSAPQQQPEQHPETSSPPPQATWVVSQLSRMQDLQNPSRTQLPPAVSVVPPVQLQACMGLPTLPRALQMFPRSPSLPAGLSRHPEMTQYPGQYQDWRRQGQVSGAPANVYGQALMDMRSLSLSSQASSGQSAGWGGRGSGRIDPQLLDPSLTSVPGTAALSSQLRLGRGSRSVPPMGQPGYLQSGARPAMLQQHSLAPEVLREGTYPDSGSLMDDAPMHHSANSLPNYGHRTLGGSFSALRPPQHHQHPQTPTVQYPYGHLPIMQQNPRPYPTSLGFIDPAVQWVNKPETQFPHEGPSMQGPQMGHHQQMSQPHPGMSSAAEEQPQRGVLDTLPTSGPGAAVAGPSGSGGGSPTEEGLSGGMTYVGAQAQCRNYCKQVITTELNRVVGELLQQLLAWQERQKALAPLKLKKRLVSGLREVAKAVRMRKVQAVVVAPNIEQIESEGGLDDLLASILEQAEQNAVPVVFALSRKKLGQVFGCRKKMSAIAILDAGGAEELYGQMQGLAAEGRAEWQQHHSHEEGESSDWGPAAASQLHPGGGPGPTNPGGWGAPEPPELFQMRRDGRLVPTASGFARDLAARNQQQGLQKPHRS</sequence>
<feature type="compositionally biased region" description="Low complexity" evidence="1">
    <location>
        <begin position="847"/>
        <end position="858"/>
    </location>
</feature>
<dbReference type="EMBL" id="JALJOQ010000083">
    <property type="protein sequence ID" value="KAK9800307.1"/>
    <property type="molecule type" value="Genomic_DNA"/>
</dbReference>
<gene>
    <name evidence="3" type="ORF">WJX73_010757</name>
</gene>
<dbReference type="GO" id="GO:0043021">
    <property type="term" value="F:ribonucleoprotein complex binding"/>
    <property type="evidence" value="ECO:0007669"/>
    <property type="project" value="TreeGrafter"/>
</dbReference>
<feature type="compositionally biased region" description="Polar residues" evidence="1">
    <location>
        <begin position="471"/>
        <end position="488"/>
    </location>
</feature>
<feature type="region of interest" description="Disordered" evidence="1">
    <location>
        <begin position="329"/>
        <end position="348"/>
    </location>
</feature>
<dbReference type="AlphaFoldDB" id="A0AAW1P081"/>
<dbReference type="Gene3D" id="3.30.1330.30">
    <property type="match status" value="1"/>
</dbReference>
<feature type="region of interest" description="Disordered" evidence="1">
    <location>
        <begin position="801"/>
        <end position="872"/>
    </location>
</feature>
<reference evidence="3 4" key="1">
    <citation type="journal article" date="2024" name="Nat. Commun.">
        <title>Phylogenomics reveals the evolutionary origins of lichenization in chlorophyte algae.</title>
        <authorList>
            <person name="Puginier C."/>
            <person name="Libourel C."/>
            <person name="Otte J."/>
            <person name="Skaloud P."/>
            <person name="Haon M."/>
            <person name="Grisel S."/>
            <person name="Petersen M."/>
            <person name="Berrin J.G."/>
            <person name="Delaux P.M."/>
            <person name="Dal Grande F."/>
            <person name="Keller J."/>
        </authorList>
    </citation>
    <scope>NUCLEOTIDE SEQUENCE [LARGE SCALE GENOMIC DNA]</scope>
    <source>
        <strain evidence="3 4">SAG 2036</strain>
    </source>
</reference>
<dbReference type="InterPro" id="IPR040051">
    <property type="entry name" value="SECISBP2"/>
</dbReference>
<keyword evidence="4" id="KW-1185">Reference proteome</keyword>
<feature type="compositionally biased region" description="Polar residues" evidence="1">
    <location>
        <begin position="60"/>
        <end position="70"/>
    </location>
</feature>
<feature type="region of interest" description="Disordered" evidence="1">
    <location>
        <begin position="1022"/>
        <end position="1105"/>
    </location>
</feature>
<dbReference type="SUPFAM" id="SSF55315">
    <property type="entry name" value="L30e-like"/>
    <property type="match status" value="1"/>
</dbReference>
<proteinExistence type="predicted"/>
<dbReference type="InterPro" id="IPR004038">
    <property type="entry name" value="Ribosomal_eL8/eL30/eS12/Gad45"/>
</dbReference>
<protein>
    <recommendedName>
        <fullName evidence="2">Ribosomal protein eL8/eL30/eS12/Gadd45 domain-containing protein</fullName>
    </recommendedName>
</protein>
<feature type="compositionally biased region" description="Basic and acidic residues" evidence="1">
    <location>
        <begin position="1022"/>
        <end position="1035"/>
    </location>
</feature>
<evidence type="ECO:0000313" key="4">
    <source>
        <dbReference type="Proteomes" id="UP001465755"/>
    </source>
</evidence>
<organism evidence="3 4">
    <name type="scientific">Symbiochloris irregularis</name>
    <dbReference type="NCBI Taxonomy" id="706552"/>
    <lineage>
        <taxon>Eukaryota</taxon>
        <taxon>Viridiplantae</taxon>
        <taxon>Chlorophyta</taxon>
        <taxon>core chlorophytes</taxon>
        <taxon>Trebouxiophyceae</taxon>
        <taxon>Trebouxiales</taxon>
        <taxon>Trebouxiaceae</taxon>
        <taxon>Symbiochloris</taxon>
    </lineage>
</organism>
<feature type="region of interest" description="Disordered" evidence="1">
    <location>
        <begin position="460"/>
        <end position="535"/>
    </location>
</feature>
<dbReference type="PANTHER" id="PTHR13284">
    <property type="entry name" value="GH01354P"/>
    <property type="match status" value="1"/>
</dbReference>
<dbReference type="Proteomes" id="UP001465755">
    <property type="component" value="Unassembled WGS sequence"/>
</dbReference>
<dbReference type="InterPro" id="IPR029064">
    <property type="entry name" value="Ribosomal_eL30-like_sf"/>
</dbReference>
<feature type="compositionally biased region" description="Low complexity" evidence="1">
    <location>
        <begin position="508"/>
        <end position="522"/>
    </location>
</feature>
<evidence type="ECO:0000259" key="2">
    <source>
        <dbReference type="Pfam" id="PF01248"/>
    </source>
</evidence>
<feature type="compositionally biased region" description="Low complexity" evidence="1">
    <location>
        <begin position="673"/>
        <end position="685"/>
    </location>
</feature>
<feature type="compositionally biased region" description="Low complexity" evidence="1">
    <location>
        <begin position="460"/>
        <end position="470"/>
    </location>
</feature>
<evidence type="ECO:0000313" key="3">
    <source>
        <dbReference type="EMBL" id="KAK9800307.1"/>
    </source>
</evidence>
<comment type="caution">
    <text evidence="3">The sequence shown here is derived from an EMBL/GenBank/DDBJ whole genome shotgun (WGS) entry which is preliminary data.</text>
</comment>
<feature type="domain" description="Ribosomal protein eL8/eL30/eS12/Gadd45" evidence="2">
    <location>
        <begin position="915"/>
        <end position="1011"/>
    </location>
</feature>
<accession>A0AAW1P081</accession>
<feature type="region of interest" description="Disordered" evidence="1">
    <location>
        <begin position="739"/>
        <end position="770"/>
    </location>
</feature>
<feature type="compositionally biased region" description="Acidic residues" evidence="1">
    <location>
        <begin position="279"/>
        <end position="290"/>
    </location>
</feature>
<dbReference type="Pfam" id="PF01248">
    <property type="entry name" value="Ribosomal_L7Ae"/>
    <property type="match status" value="1"/>
</dbReference>
<dbReference type="GO" id="GO:0003730">
    <property type="term" value="F:mRNA 3'-UTR binding"/>
    <property type="evidence" value="ECO:0007669"/>
    <property type="project" value="TreeGrafter"/>
</dbReference>
<feature type="region of interest" description="Disordered" evidence="1">
    <location>
        <begin position="1"/>
        <end position="96"/>
    </location>
</feature>
<feature type="compositionally biased region" description="Low complexity" evidence="1">
    <location>
        <begin position="811"/>
        <end position="830"/>
    </location>
</feature>